<accession>A0ABQ6I1L8</accession>
<dbReference type="RefSeq" id="WP_284293012.1">
    <property type="nucleotide sequence ID" value="NZ_BSUK01000001.1"/>
</dbReference>
<organism evidence="1 2">
    <name type="scientific">Luteimicrobium album</name>
    <dbReference type="NCBI Taxonomy" id="1054550"/>
    <lineage>
        <taxon>Bacteria</taxon>
        <taxon>Bacillati</taxon>
        <taxon>Actinomycetota</taxon>
        <taxon>Actinomycetes</taxon>
        <taxon>Micrococcales</taxon>
        <taxon>Luteimicrobium</taxon>
    </lineage>
</organism>
<dbReference type="EMBL" id="BSUK01000001">
    <property type="protein sequence ID" value="GMA24136.1"/>
    <property type="molecule type" value="Genomic_DNA"/>
</dbReference>
<protein>
    <submittedName>
        <fullName evidence="1">Uncharacterized protein</fullName>
    </submittedName>
</protein>
<name>A0ABQ6I1L8_9MICO</name>
<proteinExistence type="predicted"/>
<comment type="caution">
    <text evidence="1">The sequence shown here is derived from an EMBL/GenBank/DDBJ whole genome shotgun (WGS) entry which is preliminary data.</text>
</comment>
<keyword evidence="2" id="KW-1185">Reference proteome</keyword>
<evidence type="ECO:0000313" key="2">
    <source>
        <dbReference type="Proteomes" id="UP001157091"/>
    </source>
</evidence>
<sequence length="99" mass="11569">MSDEYEVELPRRARRRFDELIEAVQESVCRDFRLVRSQGVVSWEQLGPDALRLVLQRALDESREAIRVSRFKDAKDYVAVSDFIDDVLANRLIEAIRDS</sequence>
<evidence type="ECO:0000313" key="1">
    <source>
        <dbReference type="EMBL" id="GMA24136.1"/>
    </source>
</evidence>
<reference evidence="2" key="1">
    <citation type="journal article" date="2019" name="Int. J. Syst. Evol. Microbiol.">
        <title>The Global Catalogue of Microorganisms (GCM) 10K type strain sequencing project: providing services to taxonomists for standard genome sequencing and annotation.</title>
        <authorList>
            <consortium name="The Broad Institute Genomics Platform"/>
            <consortium name="The Broad Institute Genome Sequencing Center for Infectious Disease"/>
            <person name="Wu L."/>
            <person name="Ma J."/>
        </authorList>
    </citation>
    <scope>NUCLEOTIDE SEQUENCE [LARGE SCALE GENOMIC DNA]</scope>
    <source>
        <strain evidence="2">NBRC 106348</strain>
    </source>
</reference>
<gene>
    <name evidence="1" type="ORF">GCM10025864_18950</name>
</gene>
<dbReference type="Proteomes" id="UP001157091">
    <property type="component" value="Unassembled WGS sequence"/>
</dbReference>